<organism evidence="3 4">
    <name type="scientific">Desulforamulus aeronauticus DSM 10349</name>
    <dbReference type="NCBI Taxonomy" id="1121421"/>
    <lineage>
        <taxon>Bacteria</taxon>
        <taxon>Bacillati</taxon>
        <taxon>Bacillota</taxon>
        <taxon>Clostridia</taxon>
        <taxon>Eubacteriales</taxon>
        <taxon>Peptococcaceae</taxon>
        <taxon>Desulforamulus</taxon>
    </lineage>
</organism>
<feature type="domain" description="Bacterial transcriptional activator" evidence="2">
    <location>
        <begin position="962"/>
        <end position="1092"/>
    </location>
</feature>
<feature type="repeat" description="TPR" evidence="1">
    <location>
        <begin position="1021"/>
        <end position="1054"/>
    </location>
</feature>
<dbReference type="Pfam" id="PF25873">
    <property type="entry name" value="WHD_MalT"/>
    <property type="match status" value="1"/>
</dbReference>
<evidence type="ECO:0000259" key="2">
    <source>
        <dbReference type="SMART" id="SM01043"/>
    </source>
</evidence>
<dbReference type="GO" id="GO:0006355">
    <property type="term" value="P:regulation of DNA-templated transcription"/>
    <property type="evidence" value="ECO:0007669"/>
    <property type="project" value="InterPro"/>
</dbReference>
<name>A0A1M6NXT4_9FIRM</name>
<dbReference type="AlphaFoldDB" id="A0A1M6NXT4"/>
<dbReference type="InterPro" id="IPR027417">
    <property type="entry name" value="P-loop_NTPase"/>
</dbReference>
<dbReference type="RefSeq" id="WP_072910543.1">
    <property type="nucleotide sequence ID" value="NZ_FRAR01000005.1"/>
</dbReference>
<dbReference type="OrthoDB" id="9789465at2"/>
<dbReference type="InterPro" id="IPR059106">
    <property type="entry name" value="WHD_MalT"/>
</dbReference>
<dbReference type="Gene3D" id="1.25.40.10">
    <property type="entry name" value="Tetratricopeptide repeat domain"/>
    <property type="match status" value="2"/>
</dbReference>
<dbReference type="InterPro" id="IPR011990">
    <property type="entry name" value="TPR-like_helical_dom_sf"/>
</dbReference>
<dbReference type="Proteomes" id="UP000183997">
    <property type="component" value="Unassembled WGS sequence"/>
</dbReference>
<dbReference type="GO" id="GO:0003677">
    <property type="term" value="F:DNA binding"/>
    <property type="evidence" value="ECO:0007669"/>
    <property type="project" value="InterPro"/>
</dbReference>
<accession>A0A1M6NXT4</accession>
<dbReference type="PANTHER" id="PTHR35807">
    <property type="entry name" value="TRANSCRIPTIONAL REGULATOR REDD-RELATED"/>
    <property type="match status" value="1"/>
</dbReference>
<dbReference type="InterPro" id="IPR019734">
    <property type="entry name" value="TPR_rpt"/>
</dbReference>
<dbReference type="InterPro" id="IPR051677">
    <property type="entry name" value="AfsR-DnrI-RedD_regulator"/>
</dbReference>
<dbReference type="PROSITE" id="PS50005">
    <property type="entry name" value="TPR"/>
    <property type="match status" value="1"/>
</dbReference>
<keyword evidence="4" id="KW-1185">Reference proteome</keyword>
<dbReference type="SUPFAM" id="SSF52540">
    <property type="entry name" value="P-loop containing nucleoside triphosphate hydrolases"/>
    <property type="match status" value="1"/>
</dbReference>
<gene>
    <name evidence="3" type="ORF">SAMN02745123_00328</name>
</gene>
<dbReference type="InterPro" id="IPR016032">
    <property type="entry name" value="Sig_transdc_resp-reg_C-effctor"/>
</dbReference>
<evidence type="ECO:0000256" key="1">
    <source>
        <dbReference type="PROSITE-ProRule" id="PRU00339"/>
    </source>
</evidence>
<evidence type="ECO:0000313" key="3">
    <source>
        <dbReference type="EMBL" id="SHK00444.1"/>
    </source>
</evidence>
<reference evidence="4" key="1">
    <citation type="submission" date="2016-11" db="EMBL/GenBank/DDBJ databases">
        <authorList>
            <person name="Varghese N."/>
            <person name="Submissions S."/>
        </authorList>
    </citation>
    <scope>NUCLEOTIDE SEQUENCE [LARGE SCALE GENOMIC DNA]</scope>
    <source>
        <strain evidence="4">DSM 10349</strain>
    </source>
</reference>
<dbReference type="InterPro" id="IPR036388">
    <property type="entry name" value="WH-like_DNA-bd_sf"/>
</dbReference>
<proteinExistence type="predicted"/>
<dbReference type="SUPFAM" id="SSF48452">
    <property type="entry name" value="TPR-like"/>
    <property type="match status" value="1"/>
</dbReference>
<evidence type="ECO:0000313" key="4">
    <source>
        <dbReference type="Proteomes" id="UP000183997"/>
    </source>
</evidence>
<sequence length="1107" mass="126552">MNNIVVLKSKLIMPELSGTFLLTDRLKRLHEKMDSCRAITLCAPAGYGKTTLAVSYLNCQAAIASRVCWYRLDPEDKNLAVFITHVAEALFPPEAAAFAETRKVLEDQAARQLQPHHIISLICREMWAQHSRAGDTRTYIVLDDFQNVAEVQDIRDMTRYMLDNLPPSCTIFLLNRTNHSVLTEKQKLEKKVLKIGAEDLAFSHAEIEDLLLSMGQTATDKQLTQLIAKNTEGWVAGIIILYQAVKRKGPDTPSIEPGKLGHDDAVFRYMSLEVLKSVADDQQEALAKLALLQDFSEAEAAEILEINNLKLLMEQCLEFGMFIQRIPGDPVVYRFHSLFREVLLYILKDRYPHEQIAELHLKAAGYYMDHVTYGRAAEHLTKCGNAASAVDMVTEAGFNKFIIGETGQLKLWLDLLPEDMIRDNPVLLLFKAQLMPNSKQPEMVDTLKKVLHLSLLDNNLATYYDAATVLIYILMCSNDMNGLVEMTAGLPQQPQNISAELRNTLLILDMVRSIGEERFSLAETQSESILYALLPEDSKWLYLILSCINYYCLGKLNQAEHCMETALLLDKFKNIEPARGFILLFLSIVLTLKNEREPLPSYMAEILAIGKKYDYEYLSAHGMRLAAYERYLSFDTAASVEMLDRAGFHFQQINNKAMAAACRLLLRLWTLQPNHAAPESLVEAYKDVTLIQKARPGMMVYEVSLSVLGAIARESGDFHRAERYLLSSIEEAKAKKGYQVLCGSCFHLARLYYASDDMEQGHRYLRQAMDLAASNRYFMFWDIHLPTLVEMVLRSIRYGFCAGYAEELLCKFYGHKTVKYLSERVKTLDENRITAFSNDFVFTHHEDRSEEQLYFVKASLFGQPEISVNGIKIANTEWKTKKVKGLLEYLLLNSGKTIAKEILAEIFWPGSDSRSAIASQRTALYYLRKTLAKYNATVTGHHAFLYETMEGLQIKKNDTLELDIHEFLDLYSQLSDTSQTEQKQVDVLERMISVYQGDLLEGSDYGDLVFHERERYKSIFLEACQKLSSIYIKREELRRAEEILKHALATEPYNENLCLELLTLYLLQGRRSKAVKLYYSFKKRFEQELAIKVDKRLTEAISTRPKR</sequence>
<dbReference type="STRING" id="1121421.SAMN02745123_00328"/>
<dbReference type="Pfam" id="PF03704">
    <property type="entry name" value="BTAD"/>
    <property type="match status" value="1"/>
</dbReference>
<dbReference type="Gene3D" id="3.40.50.300">
    <property type="entry name" value="P-loop containing nucleotide triphosphate hydrolases"/>
    <property type="match status" value="1"/>
</dbReference>
<dbReference type="Gene3D" id="1.10.10.10">
    <property type="entry name" value="Winged helix-like DNA-binding domain superfamily/Winged helix DNA-binding domain"/>
    <property type="match status" value="1"/>
</dbReference>
<dbReference type="SUPFAM" id="SSF46894">
    <property type="entry name" value="C-terminal effector domain of the bipartite response regulators"/>
    <property type="match status" value="1"/>
</dbReference>
<dbReference type="InterPro" id="IPR005158">
    <property type="entry name" value="BTAD"/>
</dbReference>
<dbReference type="EMBL" id="FRAR01000005">
    <property type="protein sequence ID" value="SHK00444.1"/>
    <property type="molecule type" value="Genomic_DNA"/>
</dbReference>
<keyword evidence="1" id="KW-0802">TPR repeat</keyword>
<dbReference type="SMART" id="SM01043">
    <property type="entry name" value="BTAD"/>
    <property type="match status" value="1"/>
</dbReference>
<protein>
    <submittedName>
        <fullName evidence="3">Transcriptional activator domain-containing protein</fullName>
    </submittedName>
</protein>